<dbReference type="PANTHER" id="PTHR42826">
    <property type="entry name" value="DICARBOXYLATE TRANSPORTER 2.1, CHLOROPLASTIC"/>
    <property type="match status" value="1"/>
</dbReference>
<evidence type="ECO:0000256" key="4">
    <source>
        <dbReference type="ARBA" id="ARBA00022989"/>
    </source>
</evidence>
<evidence type="ECO:0000256" key="1">
    <source>
        <dbReference type="ARBA" id="ARBA00004141"/>
    </source>
</evidence>
<evidence type="ECO:0000313" key="8">
    <source>
        <dbReference type="Proteomes" id="UP000254088"/>
    </source>
</evidence>
<evidence type="ECO:0000256" key="3">
    <source>
        <dbReference type="ARBA" id="ARBA00022692"/>
    </source>
</evidence>
<comment type="similarity">
    <text evidence="2">Belongs to the SLC13A/DASS transporter (TC 2.A.47) family. DIT1 subfamily.</text>
</comment>
<dbReference type="AlphaFoldDB" id="A0A377E8D1"/>
<reference evidence="7 8" key="1">
    <citation type="submission" date="2018-06" db="EMBL/GenBank/DDBJ databases">
        <authorList>
            <consortium name="Pathogen Informatics"/>
            <person name="Doyle S."/>
        </authorList>
    </citation>
    <scope>NUCLEOTIDE SEQUENCE [LARGE SCALE GENOMIC DNA]</scope>
    <source>
        <strain evidence="7 8">NCTC10429</strain>
    </source>
</reference>
<dbReference type="InterPro" id="IPR030676">
    <property type="entry name" value="CitT-rel"/>
</dbReference>
<keyword evidence="4 6" id="KW-1133">Transmembrane helix</keyword>
<feature type="transmembrane region" description="Helical" evidence="6">
    <location>
        <begin position="7"/>
        <end position="27"/>
    </location>
</feature>
<proteinExistence type="inferred from homology"/>
<dbReference type="EMBL" id="UGEX01000003">
    <property type="protein sequence ID" value="STM59364.1"/>
    <property type="molecule type" value="Genomic_DNA"/>
</dbReference>
<organism evidence="7 8">
    <name type="scientific">Escherichia coli</name>
    <dbReference type="NCBI Taxonomy" id="562"/>
    <lineage>
        <taxon>Bacteria</taxon>
        <taxon>Pseudomonadati</taxon>
        <taxon>Pseudomonadota</taxon>
        <taxon>Gammaproteobacteria</taxon>
        <taxon>Enterobacterales</taxon>
        <taxon>Enterobacteriaceae</taxon>
        <taxon>Escherichia</taxon>
    </lineage>
</organism>
<comment type="subcellular location">
    <subcellularLocation>
        <location evidence="1">Membrane</location>
        <topology evidence="1">Multi-pass membrane protein</topology>
    </subcellularLocation>
</comment>
<evidence type="ECO:0000256" key="2">
    <source>
        <dbReference type="ARBA" id="ARBA00007349"/>
    </source>
</evidence>
<dbReference type="Proteomes" id="UP000254088">
    <property type="component" value="Unassembled WGS sequence"/>
</dbReference>
<keyword evidence="3 6" id="KW-0812">Transmembrane</keyword>
<sequence length="117" mass="12949">MSLAKDNIWKLLAPLVVMGVMFLIPVPDGMPPQAWHYFAVFVAMIVGMILEPIPATAISFIAVTICVIGSNYLLFDAKELADPAFNAQKTGAEMGSGWFFQHHGMAGIWRIYFCIRV</sequence>
<dbReference type="GO" id="GO:0022857">
    <property type="term" value="F:transmembrane transporter activity"/>
    <property type="evidence" value="ECO:0007669"/>
    <property type="project" value="InterPro"/>
</dbReference>
<gene>
    <name evidence="7" type="primary">citT_1</name>
    <name evidence="7" type="ORF">NCTC10429_06011</name>
</gene>
<evidence type="ECO:0000313" key="7">
    <source>
        <dbReference type="EMBL" id="STM59364.1"/>
    </source>
</evidence>
<name>A0A377E8D1_ECOLX</name>
<dbReference type="InterPro" id="IPR001898">
    <property type="entry name" value="SLC13A/DASS"/>
</dbReference>
<dbReference type="GO" id="GO:0016020">
    <property type="term" value="C:membrane"/>
    <property type="evidence" value="ECO:0007669"/>
    <property type="project" value="UniProtKB-SubCell"/>
</dbReference>
<dbReference type="Pfam" id="PF00939">
    <property type="entry name" value="Na_sulph_symp"/>
    <property type="match status" value="1"/>
</dbReference>
<keyword evidence="5 6" id="KW-0472">Membrane</keyword>
<evidence type="ECO:0000256" key="5">
    <source>
        <dbReference type="ARBA" id="ARBA00023136"/>
    </source>
</evidence>
<protein>
    <submittedName>
        <fullName evidence="7">Citrate carrier</fullName>
    </submittedName>
</protein>
<evidence type="ECO:0000256" key="6">
    <source>
        <dbReference type="SAM" id="Phobius"/>
    </source>
</evidence>
<accession>A0A377E8D1</accession>